<feature type="compositionally biased region" description="Low complexity" evidence="1">
    <location>
        <begin position="197"/>
        <end position="207"/>
    </location>
</feature>
<feature type="compositionally biased region" description="Basic and acidic residues" evidence="1">
    <location>
        <begin position="442"/>
        <end position="451"/>
    </location>
</feature>
<dbReference type="SUPFAM" id="SSF52540">
    <property type="entry name" value="P-loop containing nucleoside triphosphate hydrolases"/>
    <property type="match status" value="1"/>
</dbReference>
<name>A0ABN1UG38_9ACTN</name>
<dbReference type="Proteomes" id="UP001501371">
    <property type="component" value="Unassembled WGS sequence"/>
</dbReference>
<feature type="compositionally biased region" description="Basic and acidic residues" evidence="1">
    <location>
        <begin position="7"/>
        <end position="33"/>
    </location>
</feature>
<dbReference type="InterPro" id="IPR027417">
    <property type="entry name" value="P-loop_NTPase"/>
</dbReference>
<gene>
    <name evidence="2" type="ORF">GCM10009654_01720</name>
</gene>
<evidence type="ECO:0000313" key="2">
    <source>
        <dbReference type="EMBL" id="GAA1150111.1"/>
    </source>
</evidence>
<feature type="region of interest" description="Disordered" evidence="1">
    <location>
        <begin position="1"/>
        <end position="153"/>
    </location>
</feature>
<keyword evidence="3" id="KW-1185">Reference proteome</keyword>
<proteinExistence type="predicted"/>
<feature type="compositionally biased region" description="Basic and acidic residues" evidence="1">
    <location>
        <begin position="56"/>
        <end position="70"/>
    </location>
</feature>
<accession>A0ABN1UG38</accession>
<evidence type="ECO:0000313" key="3">
    <source>
        <dbReference type="Proteomes" id="UP001501371"/>
    </source>
</evidence>
<feature type="region of interest" description="Disordered" evidence="1">
    <location>
        <begin position="194"/>
        <end position="232"/>
    </location>
</feature>
<reference evidence="2 3" key="1">
    <citation type="journal article" date="2019" name="Int. J. Syst. Evol. Microbiol.">
        <title>The Global Catalogue of Microorganisms (GCM) 10K type strain sequencing project: providing services to taxonomists for standard genome sequencing and annotation.</title>
        <authorList>
            <consortium name="The Broad Institute Genomics Platform"/>
            <consortium name="The Broad Institute Genome Sequencing Center for Infectious Disease"/>
            <person name="Wu L."/>
            <person name="Ma J."/>
        </authorList>
    </citation>
    <scope>NUCLEOTIDE SEQUENCE [LARGE SCALE GENOMIC DNA]</scope>
    <source>
        <strain evidence="2 3">JCM 12696</strain>
    </source>
</reference>
<feature type="region of interest" description="Disordered" evidence="1">
    <location>
        <begin position="769"/>
        <end position="790"/>
    </location>
</feature>
<feature type="region of interest" description="Disordered" evidence="1">
    <location>
        <begin position="435"/>
        <end position="465"/>
    </location>
</feature>
<dbReference type="EMBL" id="BAAAKV010000001">
    <property type="protein sequence ID" value="GAA1150111.1"/>
    <property type="molecule type" value="Genomic_DNA"/>
</dbReference>
<feature type="region of interest" description="Disordered" evidence="1">
    <location>
        <begin position="726"/>
        <end position="750"/>
    </location>
</feature>
<feature type="compositionally biased region" description="Gly residues" evidence="1">
    <location>
        <begin position="111"/>
        <end position="122"/>
    </location>
</feature>
<evidence type="ECO:0008006" key="4">
    <source>
        <dbReference type="Google" id="ProtNLM"/>
    </source>
</evidence>
<sequence length="990" mass="99580">MDPISRGPEEYGHDGGHGDERPGGERRDGERLVGSESGTSAADTGTGPAAGARADAAGHDDSAARERHGASDPYGTNAPHGADGKDASYGADASYGTGSAFDAGDSHGTGVPNGGPDEGGSGAEADEDTDPERPPRALIIPGVTPLAPPATPAVPAGSGLTHLAGAVPPPVRTLQLVSGDFLLTVNPVDGSEIELCPPGRRPGAPVRRTAEERADHQRAGRPPVPAGPVAPPLPLLERAEERERLVGLVSRGRSVRLVGPAGSGRTALLDAVAADCADLAPDGVVRLSGHHRTATELLYELYAAVFDSALRRPDRAVLLELVGRIGAVVVLDDLELGGEALDELLAATPECAYLLAPAPDADPPSADAGLDEVALGGLGRGASLELLERAVDRPLTDEEANWAGDLWFESEGLPLRFVQAGALLRQRDQLRGAADAADEFEPFERPADDAKFGAPESYDTPLPSVGEGAAPAALLASRLGESARATLRFAVALGGEVPHQAHLPALTGDTHADAAVGELMSCGLLTPVGPRYRLAPGVAGQLERDGYGDDAVAHALTAAQHYAWWAGHPSVTPERVCAEADAVLATLAPLIAGQEPGRASAAVLLVRSAAPAFLAGLHWGAWERALRSGCEAARLAGEVAEEAYLHHELGVLALCVGNPERARAELEASIGMRGAVADKSGTVAGRRALALVTDHENAAAGPGGTGGRSPAVRLDERVAPAVAALPGPPASLGPAGTPGTGATGADDTGSGADVTLVTRRDIPVVAPAAAATSAMRSGPVPQTPAGRRPGAFRRGAAFTGARRNLVAAGAGAVLAAVLGTVVTLGATSGNDNAKNDKVRTEQSTGTDEGEGGLPAEQPVDDTTSGPGDLLPEPGTTGVASPSGGTPSGSPSPSDSPSPSGSSEDDDPTTPDAPADPPEEPSSPSGPAEPSDPKPTSEDPPPSGEPSDPEPTQSEEPPPSSPETTASGTSPSLTAGAPETATETAPSEQVV</sequence>
<feature type="compositionally biased region" description="Low complexity" evidence="1">
    <location>
        <begin position="34"/>
        <end position="55"/>
    </location>
</feature>
<evidence type="ECO:0000256" key="1">
    <source>
        <dbReference type="SAM" id="MobiDB-lite"/>
    </source>
</evidence>
<feature type="compositionally biased region" description="Low complexity" evidence="1">
    <location>
        <begin position="873"/>
        <end position="901"/>
    </location>
</feature>
<protein>
    <recommendedName>
        <fullName evidence="4">AAA family ATPase</fullName>
    </recommendedName>
</protein>
<feature type="compositionally biased region" description="Basic and acidic residues" evidence="1">
    <location>
        <begin position="208"/>
        <end position="218"/>
    </location>
</feature>
<organism evidence="2 3">
    <name type="scientific">Streptomyces hebeiensis</name>
    <dbReference type="NCBI Taxonomy" id="229486"/>
    <lineage>
        <taxon>Bacteria</taxon>
        <taxon>Bacillati</taxon>
        <taxon>Actinomycetota</taxon>
        <taxon>Actinomycetes</taxon>
        <taxon>Kitasatosporales</taxon>
        <taxon>Streptomycetaceae</taxon>
        <taxon>Streptomyces</taxon>
    </lineage>
</organism>
<feature type="region of interest" description="Disordered" evidence="1">
    <location>
        <begin position="825"/>
        <end position="990"/>
    </location>
</feature>
<comment type="caution">
    <text evidence="2">The sequence shown here is derived from an EMBL/GenBank/DDBJ whole genome shotgun (WGS) entry which is preliminary data.</text>
</comment>
<feature type="compositionally biased region" description="Pro residues" evidence="1">
    <location>
        <begin position="222"/>
        <end position="232"/>
    </location>
</feature>
<feature type="compositionally biased region" description="Low complexity" evidence="1">
    <location>
        <begin position="961"/>
        <end position="990"/>
    </location>
</feature>